<dbReference type="PROSITE" id="PS50231">
    <property type="entry name" value="RICIN_B_LECTIN"/>
    <property type="match status" value="1"/>
</dbReference>
<evidence type="ECO:0000313" key="6">
    <source>
        <dbReference type="RefSeq" id="XP_033810344.1"/>
    </source>
</evidence>
<feature type="domain" description="Beta/gamma crystallin 'Greek key'" evidence="4">
    <location>
        <begin position="2351"/>
        <end position="2390"/>
    </location>
</feature>
<dbReference type="FunCoup" id="A0A6P8RXT0">
    <property type="interactions" value="39"/>
</dbReference>
<dbReference type="Pfam" id="PF00652">
    <property type="entry name" value="Ricin_B_lectin"/>
    <property type="match status" value="1"/>
</dbReference>
<dbReference type="InterPro" id="IPR011024">
    <property type="entry name" value="G_crystallin-like"/>
</dbReference>
<feature type="compositionally biased region" description="Polar residues" evidence="3">
    <location>
        <begin position="67"/>
        <end position="83"/>
    </location>
</feature>
<comment type="similarity">
    <text evidence="1">Belongs to the beta/gamma-crystallin family.</text>
</comment>
<feature type="region of interest" description="Disordered" evidence="3">
    <location>
        <begin position="495"/>
        <end position="522"/>
    </location>
</feature>
<feature type="region of interest" description="Disordered" evidence="3">
    <location>
        <begin position="598"/>
        <end position="619"/>
    </location>
</feature>
<feature type="domain" description="Beta/gamma crystallin 'Greek key'" evidence="4">
    <location>
        <begin position="2391"/>
        <end position="2437"/>
    </location>
</feature>
<feature type="compositionally biased region" description="Polar residues" evidence="3">
    <location>
        <begin position="1242"/>
        <end position="1255"/>
    </location>
</feature>
<feature type="compositionally biased region" description="Basic and acidic residues" evidence="3">
    <location>
        <begin position="1194"/>
        <end position="1212"/>
    </location>
</feature>
<feature type="compositionally biased region" description="Polar residues" evidence="3">
    <location>
        <begin position="2278"/>
        <end position="2323"/>
    </location>
</feature>
<feature type="domain" description="Beta/gamma crystallin 'Greek key'" evidence="4">
    <location>
        <begin position="2776"/>
        <end position="2819"/>
    </location>
</feature>
<feature type="compositionally biased region" description="Polar residues" evidence="3">
    <location>
        <begin position="2257"/>
        <end position="2269"/>
    </location>
</feature>
<feature type="region of interest" description="Disordered" evidence="3">
    <location>
        <begin position="659"/>
        <end position="758"/>
    </location>
</feature>
<dbReference type="KEGG" id="gsh:117364818"/>
<organism evidence="5 6">
    <name type="scientific">Geotrypetes seraphini</name>
    <name type="common">Gaboon caecilian</name>
    <name type="synonym">Caecilia seraphini</name>
    <dbReference type="NCBI Taxonomy" id="260995"/>
    <lineage>
        <taxon>Eukaryota</taxon>
        <taxon>Metazoa</taxon>
        <taxon>Chordata</taxon>
        <taxon>Craniata</taxon>
        <taxon>Vertebrata</taxon>
        <taxon>Euteleostomi</taxon>
        <taxon>Amphibia</taxon>
        <taxon>Gymnophiona</taxon>
        <taxon>Geotrypetes</taxon>
    </lineage>
</organism>
<protein>
    <submittedName>
        <fullName evidence="6">Beta/gamma crystallin domain-containing protein 2</fullName>
    </submittedName>
</protein>
<feature type="region of interest" description="Disordered" evidence="3">
    <location>
        <begin position="2101"/>
        <end position="2136"/>
    </location>
</feature>
<dbReference type="PANTHER" id="PTHR11818:SF50">
    <property type="entry name" value="BETA_GAMMA CRYSTALLIN DOMAIN-CONTAINING PROTEIN 2"/>
    <property type="match status" value="1"/>
</dbReference>
<feature type="compositionally biased region" description="Low complexity" evidence="3">
    <location>
        <begin position="286"/>
        <end position="297"/>
    </location>
</feature>
<feature type="compositionally biased region" description="Polar residues" evidence="3">
    <location>
        <begin position="729"/>
        <end position="756"/>
    </location>
</feature>
<gene>
    <name evidence="6" type="primary">CRYBG2</name>
</gene>
<feature type="compositionally biased region" description="Polar residues" evidence="3">
    <location>
        <begin position="187"/>
        <end position="196"/>
    </location>
</feature>
<dbReference type="SMART" id="SM00247">
    <property type="entry name" value="XTALbg"/>
    <property type="match status" value="6"/>
</dbReference>
<dbReference type="InterPro" id="IPR050252">
    <property type="entry name" value="Beta/Gamma-Crystallin"/>
</dbReference>
<feature type="domain" description="Beta/gamma crystallin 'Greek key'" evidence="4">
    <location>
        <begin position="2496"/>
        <end position="2538"/>
    </location>
</feature>
<dbReference type="SUPFAM" id="SSF49695">
    <property type="entry name" value="gamma-Crystallin-like"/>
    <property type="match status" value="3"/>
</dbReference>
<feature type="region of interest" description="Disordered" evidence="3">
    <location>
        <begin position="338"/>
        <end position="367"/>
    </location>
</feature>
<dbReference type="InterPro" id="IPR001064">
    <property type="entry name" value="Beta/gamma_crystallin"/>
</dbReference>
<dbReference type="PRINTS" id="PR01367">
    <property type="entry name" value="BGCRYSTALLIN"/>
</dbReference>
<dbReference type="InterPro" id="IPR035992">
    <property type="entry name" value="Ricin_B-like_lectins"/>
</dbReference>
<dbReference type="PROSITE" id="PS50915">
    <property type="entry name" value="CRYSTALLIN_BETA_GAMMA"/>
    <property type="match status" value="8"/>
</dbReference>
<reference evidence="6" key="1">
    <citation type="submission" date="2025-08" db="UniProtKB">
        <authorList>
            <consortium name="RefSeq"/>
        </authorList>
    </citation>
    <scope>IDENTIFICATION</scope>
</reference>
<evidence type="ECO:0000259" key="4">
    <source>
        <dbReference type="PROSITE" id="PS50915"/>
    </source>
</evidence>
<proteinExistence type="inferred from homology"/>
<keyword evidence="5" id="KW-1185">Reference proteome</keyword>
<feature type="region of interest" description="Disordered" evidence="3">
    <location>
        <begin position="1144"/>
        <end position="1255"/>
    </location>
</feature>
<feature type="compositionally biased region" description="Basic residues" evidence="3">
    <location>
        <begin position="498"/>
        <end position="511"/>
    </location>
</feature>
<feature type="compositionally biased region" description="Acidic residues" evidence="3">
    <location>
        <begin position="2101"/>
        <end position="2119"/>
    </location>
</feature>
<feature type="compositionally biased region" description="Basic and acidic residues" evidence="3">
    <location>
        <begin position="1219"/>
        <end position="1241"/>
    </location>
</feature>
<feature type="compositionally biased region" description="Basic and acidic residues" evidence="3">
    <location>
        <begin position="27"/>
        <end position="36"/>
    </location>
</feature>
<dbReference type="PANTHER" id="PTHR11818">
    <property type="entry name" value="BETA/GAMMA CRYSTALLIN"/>
    <property type="match status" value="1"/>
</dbReference>
<feature type="domain" description="Beta/gamma crystallin 'Greek key'" evidence="4">
    <location>
        <begin position="2866"/>
        <end position="2907"/>
    </location>
</feature>
<feature type="region of interest" description="Disordered" evidence="3">
    <location>
        <begin position="245"/>
        <end position="264"/>
    </location>
</feature>
<evidence type="ECO:0000256" key="1">
    <source>
        <dbReference type="ARBA" id="ARBA00009646"/>
    </source>
</evidence>
<dbReference type="Proteomes" id="UP000515159">
    <property type="component" value="Chromosome 8"/>
</dbReference>
<feature type="region of interest" description="Disordered" evidence="3">
    <location>
        <begin position="279"/>
        <end position="311"/>
    </location>
</feature>
<dbReference type="Gene3D" id="2.80.10.50">
    <property type="match status" value="1"/>
</dbReference>
<name>A0A6P8RXT0_GEOSA</name>
<feature type="compositionally biased region" description="Basic and acidic residues" evidence="3">
    <location>
        <begin position="380"/>
        <end position="391"/>
    </location>
</feature>
<keyword evidence="2" id="KW-0677">Repeat</keyword>
<feature type="compositionally biased region" description="Basic and acidic residues" evidence="3">
    <location>
        <begin position="88"/>
        <end position="102"/>
    </location>
</feature>
<feature type="domain" description="Beta/gamma crystallin 'Greek key'" evidence="4">
    <location>
        <begin position="2595"/>
        <end position="2637"/>
    </location>
</feature>
<dbReference type="InterPro" id="IPR000772">
    <property type="entry name" value="Ricin_B_lectin"/>
</dbReference>
<feature type="compositionally biased region" description="Basic and acidic residues" evidence="3">
    <location>
        <begin position="338"/>
        <end position="348"/>
    </location>
</feature>
<feature type="region of interest" description="Disordered" evidence="3">
    <location>
        <begin position="2235"/>
        <end position="2323"/>
    </location>
</feature>
<dbReference type="OrthoDB" id="8823304at2759"/>
<feature type="region of interest" description="Disordered" evidence="3">
    <location>
        <begin position="161"/>
        <end position="196"/>
    </location>
</feature>
<dbReference type="InParanoid" id="A0A6P8RXT0"/>
<dbReference type="Pfam" id="PF00030">
    <property type="entry name" value="Crystall"/>
    <property type="match status" value="6"/>
</dbReference>
<dbReference type="CTD" id="55057"/>
<feature type="domain" description="Beta/gamma crystallin 'Greek key'" evidence="4">
    <location>
        <begin position="2685"/>
        <end position="2727"/>
    </location>
</feature>
<feature type="domain" description="Beta/gamma crystallin 'Greek key'" evidence="4">
    <location>
        <begin position="2550"/>
        <end position="2594"/>
    </location>
</feature>
<dbReference type="RefSeq" id="XP_033810344.1">
    <property type="nucleotide sequence ID" value="XM_033954453.1"/>
</dbReference>
<sequence length="3043" mass="340746">MALGAPAPKKGGIGRRLLNFLSRSEASLRDAEKEGAGRAVDPLVDLDAKTKGRRKEKRGRDRGAQARPNTEVTYSTLQWNGLTGTDPVENRKPTKSSHKDHALSYSESDLQKNIFLRRFGSLTWRPKKNSDLDLAASRPLLKGVNGSKDGSWPVGRMERPALSSGFDLGNHSGFSPVQHDHRGQETPGESPTSQKMSDFRLVSPHHLEISTSFDSLVFEQGSVRHADSVSYSNSSLVFPTPVETTVKEDQPDQPIQSLPWPNGDSEVLPEWSESIFTSCLPSDIGSPSSTEKSNPSSVGGFGEKDWTGSARELQDSETTLYSSPVYNRITGAEEPGIESRDLNHESHPQIEVSPPVNKPPASASKKTPKIRYSIMITLTKEERESGDKQAEDTTSGKAPASHIGAEPKQQLTEGLGILVRGDSRDNAGEQWQVKPVQPPPQLSGRKESQLCTQWAEQSKVTAGTHPAAGFLVTLNESWVPRPWRREEQDLVSGGGILQHRRPFPGAGRKRVRSSESWDPSNLETNKKRFLAVKAGEEAEEGLPGSDSFQDNMENFRNGPYILQARPEVTLSNLTLRKVPAPQPKVDVKHHFHKVSLKSNKQSNVMAPEPVPSRSHKEERLFEGQVSGVPRRYHEGKVETFRGPERVALGAKLYGTSSLRIRRHPDSPKIPIAHGPVFSQLYLPHKKDGKKTESRSPGPDSSEESRSPRESPRRKEGSILSAESQKENHLQNSNTIKSTNNKHSQSTDDTMIASSPKQIKHQEAHEIIVSVLLREDRWQRAEKIIGIRPENKNPCEDEHETVFTKKNAFASLHTEILKENNNNNLQTIEDNSTIPTFLGKSNQQPANVVILTGSSIANQYEDDDSMDTGSLKENSQQVVQLITVTKETSRDTWGNKENTTVTKLAKESCQGRPTSITVTRLPKESIWHKTGDLDYSSSPKDNEWQKTSYAIFTVHMKENDTSLPVHITKRENMQITGSTTDTVSANVTDGQSIGSNVEMAASKDIPGQKIGCTMDAVARKHIDKQRHNILDTIKDNNRQTTADRLENTIDMQIQNEDHTVRTSKDINKQPTDYTMDAVTFKDIYRQSDYETIYTKILKNTNRKRTKCTIHKITSKNIDQQRPDDHLDNIKPQLIDRHIEYETTDTATLKDISRQREYDPVDNKRSPKGFNRQRTEYTKGTITSKDIDSEGSGDNLDTRTPNDIDGQRDYESVHNRISKGINRERTDNSSKDIDKPREYESIDTRTPNSINRQRTGYSMETIISKDILRQGEYDNIDTRPLKDYAKQRPSDNLDTRTSNEIERQRTSYIIDTITSNGIYSEGSLDTLDSRTSKDIDREREYEATETKTPTDIYRENTMGTVTSNDIDRHECGDTLDTKTPDDIDRERPDCGIDTIALYTIHRLSAKEILRQIASDTLDNNGERTINAVDTIQSKEIQRNSSNDMMKPNEIYSDGAGDAMNIWIPQEIHRLIGNKSPPTVNQKENIISDTDTAKGMSVSTENHSDRVDSIILPNESLECSGDALVINIISNETLIQNADDISSRKWKTDMCNTDENEVTILSEELNVQSVGGDDDDPTDTTISKQSLINNTDEAAVSLIPTETCIINGGEPEVTQTPQEILIQNAGDPEATKTTGQTLVHTSGDLEMIKTPRETLAQTYNNPEVIQTSKEHLVQNAGSPEVTKSEGQTLVHYSGVPEMTKTLRETLVQNYADPEVTNISREAFLQNANESEDTKPAGPTPVQNSDDPEVTKTLSETLVQNTGSSETLIQQFSDPELTKILQENLIQSSGDIEGIQTLSKPLAENANDTEVITTPNEKLTQNASEEEATKIPREIFIQTAGEPDISCTPKENDKQESLMESKGDIAGTIKSTETFMGNSDKLEVYEISKERYLKDGCDTPLSFTAKVDDLEDTSEATITKIQRKNLVQCEDDPGAAITPRENHVHNTDDCHIVGLPEPTEGNLAREDHMTTSQTYQDSKGELKLLENTPLLLDNSQVLEKEAMESSNVSDFWPVPLNRNSMTEKNKGHWQEAKVVADIGADMESWMDIVRNLETPEIMKYLKVPRQPRISSLAIFATLPPILEDQTFMISSFFPYEFAITRQLNAEEDKEVEEEEEEEEEESEELKPSQEPGKNISCQEDSEALITTEDEPKLSYSWENIFKTAPVMDKTSPLEMLHKHSEDENSKTADYRALPSTLLLPGRLEKKSVLSEGKTYSRLGNSILFRNYKVPGWIPFTGLEKEEESSSENEQPTSPVPESGSPEENSQTALNSPPISLYDHTNALPSSNGISEMAQSGSSSVPLEPNRSPSTDKNASPPSPLSANIEQDTTLPKLTDFLDVWEHKDKACGKLNPRPGKIIIFLHSGFKGDQVKILSDVTDATAWNLPDIVSIRVVRGGWIMYEKPRFQGRKCVLAEGDIELTNPWNDEEEEEEEEEGSINTLKKPVCIGSLRHVVKDYGVPRISLFSKENGEGTKLTYQEMTEDARIYGQPAQATSVIAYAGLWLLYNQPFFEGDPSILEPGGFPNLTAWDSTDPNICSLQPIQIGGPSVEKLNVPKIVIYVNPNFQGHSCEVNRDIHDVRNEKTKGLRITSVGSLQVHGGCWVGYEKEGFRGHQYLLEEGEFNDWKAWGGNSMELTSLRLIQMDFSDPALILYEETDSEDGSCLQLCDAISDVELANYGTTTRAIHVLSGVWIAYSDVNFSGEQYVLEKGMYRNCQDWGSDDGRISSLQPVLQVGGQSLNYTSKIQLFTEPDFKGTCMDYEDDSASLPESFKLQSCMVQGGSWIIYDQKEYSGAQYVLCEGIYPTCLAMGCLSEAAVWSLRKVPLNFSEPSISLHGLECFEGKEIDLTQEVRSLQAEGFNNHVLSLRVKGGIWVLYEHSDFRGRQWLLERTEITSWLKYSRHQRIGSLRPIRQKCVYFHIRNEALQLFLCVREDVEEMKAGRVLVSEPSDQVHLVWYYEEGYIKNQIAPAMSLQVIGAADNGAKVVLWSQNRLPHQNWRIDPNGHICSEMFENMILDIKGGESYDQDHVVVWNKAEERPSQIWKVDVL</sequence>
<feature type="compositionally biased region" description="Basic and acidic residues" evidence="3">
    <location>
        <begin position="702"/>
        <end position="716"/>
    </location>
</feature>
<evidence type="ECO:0000256" key="2">
    <source>
        <dbReference type="ARBA" id="ARBA00022737"/>
    </source>
</evidence>
<dbReference type="SUPFAM" id="SSF50370">
    <property type="entry name" value="Ricin B-like lectins"/>
    <property type="match status" value="1"/>
</dbReference>
<feature type="compositionally biased region" description="Basic and acidic residues" evidence="3">
    <location>
        <begin position="1149"/>
        <end position="1163"/>
    </location>
</feature>
<feature type="region of interest" description="Disordered" evidence="3">
    <location>
        <begin position="1725"/>
        <end position="1746"/>
    </location>
</feature>
<dbReference type="Gene3D" id="2.60.20.10">
    <property type="entry name" value="Crystallins"/>
    <property type="match status" value="6"/>
</dbReference>
<dbReference type="GeneID" id="117364818"/>
<evidence type="ECO:0000313" key="5">
    <source>
        <dbReference type="Proteomes" id="UP000515159"/>
    </source>
</evidence>
<feature type="region of interest" description="Disordered" evidence="3">
    <location>
        <begin position="380"/>
        <end position="411"/>
    </location>
</feature>
<evidence type="ECO:0000256" key="3">
    <source>
        <dbReference type="SAM" id="MobiDB-lite"/>
    </source>
</evidence>
<accession>A0A6P8RXT0</accession>
<feature type="region of interest" description="Disordered" evidence="3">
    <location>
        <begin position="27"/>
        <end position="104"/>
    </location>
</feature>